<reference evidence="10 11" key="1">
    <citation type="submission" date="2015-11" db="EMBL/GenBank/DDBJ databases">
        <title>Genomes and virulence difference between two physiological races of Phytophthora nicotianae.</title>
        <authorList>
            <person name="Liu H."/>
            <person name="Ma X."/>
            <person name="Yu H."/>
            <person name="Fang D."/>
            <person name="Li Y."/>
            <person name="Wang X."/>
            <person name="Wang W."/>
            <person name="Dong Y."/>
            <person name="Xiao B."/>
        </authorList>
    </citation>
    <scope>NUCLEOTIDE SEQUENCE [LARGE SCALE GENOMIC DNA]</scope>
    <source>
        <strain evidence="11">race 0</strain>
    </source>
</reference>
<dbReference type="STRING" id="4790.A0A0W8D8N5"/>
<organism evidence="10 11">
    <name type="scientific">Phytophthora nicotianae</name>
    <name type="common">Potato buckeye rot agent</name>
    <name type="synonym">Phytophthora parasitica</name>
    <dbReference type="NCBI Taxonomy" id="4792"/>
    <lineage>
        <taxon>Eukaryota</taxon>
        <taxon>Sar</taxon>
        <taxon>Stramenopiles</taxon>
        <taxon>Oomycota</taxon>
        <taxon>Peronosporomycetes</taxon>
        <taxon>Peronosporales</taxon>
        <taxon>Peronosporaceae</taxon>
        <taxon>Phytophthora</taxon>
    </lineage>
</organism>
<keyword evidence="2" id="KW-0479">Metal-binding</keyword>
<dbReference type="Pfam" id="PF13639">
    <property type="entry name" value="zf-RING_2"/>
    <property type="match status" value="1"/>
</dbReference>
<dbReference type="SUPFAM" id="SSF117281">
    <property type="entry name" value="Kelch motif"/>
    <property type="match status" value="1"/>
</dbReference>
<comment type="caution">
    <text evidence="10">The sequence shown here is derived from an EMBL/GenBank/DDBJ whole genome shotgun (WGS) entry which is preliminary data.</text>
</comment>
<keyword evidence="4 6" id="KW-0863">Zinc-finger</keyword>
<evidence type="ECO:0000256" key="3">
    <source>
        <dbReference type="ARBA" id="ARBA00022737"/>
    </source>
</evidence>
<dbReference type="OrthoDB" id="60105at2759"/>
<evidence type="ECO:0000256" key="7">
    <source>
        <dbReference type="SAM" id="MobiDB-lite"/>
    </source>
</evidence>
<feature type="region of interest" description="Disordered" evidence="7">
    <location>
        <begin position="1502"/>
        <end position="1525"/>
    </location>
</feature>
<name>A0A0W8D8N5_PHYNI</name>
<proteinExistence type="predicted"/>
<evidence type="ECO:0000256" key="6">
    <source>
        <dbReference type="PROSITE-ProRule" id="PRU00175"/>
    </source>
</evidence>
<feature type="region of interest" description="Disordered" evidence="7">
    <location>
        <begin position="74"/>
        <end position="101"/>
    </location>
</feature>
<feature type="transmembrane region" description="Helical" evidence="8">
    <location>
        <begin position="1445"/>
        <end position="1465"/>
    </location>
</feature>
<feature type="compositionally biased region" description="Polar residues" evidence="7">
    <location>
        <begin position="1510"/>
        <end position="1524"/>
    </location>
</feature>
<dbReference type="InterPro" id="IPR015915">
    <property type="entry name" value="Kelch-typ_b-propeller"/>
</dbReference>
<sequence>MELSDSISRDQLVVLQLLEEIQRLVDLAGGETKPGEDVNPRMHPAAKLYLDTRDTFEVIENMVEEHVKGKPKLLRRLSKQSSSESVTTSAPSSPRGSPTVSALNDAVIDRIQEMFRYLGSLLGPSVLKELRLRKLSITSILHYVRFLPMEYQWTAYKEARKEEVEQAYRETVFDSLSSSTHPLTDSQTLRHRAEFVKQQIRKDVDTVCLFAADGTLSTIFGDDGDMVEENVAIKFESLIADVYSGYLKESLDVQMKHLIQVSDQWAHDTAITSSSKHASETGPPLVVQCFYRPRKFRMKGGIFPDMLMNLVNRCVHLPPAHSSQPAKLLVADPHHVGVWWQKSVFSVTERDVTTLHDDASRDILGKVETLDGQLYVPLLRKEQDGSRLFGRSGGLAKWVGQRVLVNNGKDSVWVEVVVIDVDDKRCKLQMKKSLQKCVEVASWTQFFSLNEWVNLRDFHFIGAPVNPQFRVQMGLKFREVLESVQAVVVEISSVFPNGELNDKVGSALWKSVEPSISRGEHIFARYFRSVLQNDVLTHGNPAVHATPARSRSSSFEAAASPQDQLVVRDMGSIVNFARGSSVRPIIEAKIGYFDELGTYCFQQPSRLTRTSTAMRSTISETTTSSRTISPFEKLAHHLLEETEIIGTCIQAQNVALSCTFVQVLLEKIAKMNQQMIATLQLPSCTVEKAVSEHANSCRLLFVWRICRHEVDTMARQGRRSKRRNLDHDNRYIHLNWVDHAFERVESQILETIHSLVHYAHRVFFHECMNHLLPGIYEQSWAACKPWFGNTRCTYAVQGFVFRVQLLLEYVNNTVLIGYERNLGVHEKVYELTVRMLLDVLACIAEAYESLVVSRAREGQWKIDMLYLVCGVYKLLKQLDQMFSSRGASQSAKGKRKAMNDIRSICLRLLVRLAVRSGPANIVLDTLAKKAQADSFEQYSDVDTISELDYHIASIIRWVDPNGDILGDFGNEESEKDLPRIHTIFVSMEIKKLIDVQLNWTALISRNSLPKQMLLGILQQRHELGDWPFPVLTEAELQVRSQIQQNYCSRMEVIPEIAGPATSAQWTQLWGTSFGSAAVQPMRRSAHAIATFEDNMYLFGGISTNAADEDVEYNDTWVFDLVDRQWAELSVGDNRPSNRFHHAGVLHTNTTVNEFIVFGGLSLLAAKADDGTSTTSSVPVVQFNDVWRLSLMESTPKWVMDPNPSNSTSDVPDPRSEAGVVIHNDYLFMFGGIAYDEKGDEAPVDYNDLWRYDLSTYTWKKMEPTGDQPPTRFSHSVALLHDNSEKSEAYLLVYSGRHLLFSSWTLLDDVWLYDFSQNEWMSITPSTSVPRAYTSIVTTKGSNMWFFGGYYKPQQSSSGYVYEDIVLGKFDFKNKAMEARHAVIESDAASPPLRYNHRAALWRGDSMVIHGGSYQSQLGDVWVYNTTNAVTTDAATNTLPLDPESLVYVLGAFIVTVVFVLLALLLRWRRADRRNLRAAQMRGAAVVRGVTKERLDQLRITKYNRAERNPESPTALPSPTSVGSTENEDICPICLIDFEDGEDVRNLPCKHIFHVACIDEWLKRNTSCPMCKSNVDLGAVDITVESTPARGGAVVTPVSTTN</sequence>
<keyword evidence="3" id="KW-0677">Repeat</keyword>
<dbReference type="InterPro" id="IPR011016">
    <property type="entry name" value="Znf_RING-CH"/>
</dbReference>
<dbReference type="Gene3D" id="3.30.40.10">
    <property type="entry name" value="Zinc/RING finger domain, C3HC4 (zinc finger)"/>
    <property type="match status" value="1"/>
</dbReference>
<dbReference type="SMART" id="SM00744">
    <property type="entry name" value="RINGv"/>
    <property type="match status" value="1"/>
</dbReference>
<gene>
    <name evidence="10" type="ORF">AM587_10012443</name>
</gene>
<dbReference type="PROSITE" id="PS50089">
    <property type="entry name" value="ZF_RING_2"/>
    <property type="match status" value="1"/>
</dbReference>
<protein>
    <submittedName>
        <fullName evidence="10">Ras guanine nucleotide exchange factor F</fullName>
    </submittedName>
</protein>
<dbReference type="Pfam" id="PF24681">
    <property type="entry name" value="Kelch_KLHDC2_KLHL20_DRC7"/>
    <property type="match status" value="2"/>
</dbReference>
<evidence type="ECO:0000256" key="8">
    <source>
        <dbReference type="SAM" id="Phobius"/>
    </source>
</evidence>
<dbReference type="EMBL" id="LNFO01001310">
    <property type="protein sequence ID" value="KUF92751.1"/>
    <property type="molecule type" value="Genomic_DNA"/>
</dbReference>
<dbReference type="Gene3D" id="2.120.10.80">
    <property type="entry name" value="Kelch-type beta propeller"/>
    <property type="match status" value="2"/>
</dbReference>
<accession>A0A0W8D8N5</accession>
<evidence type="ECO:0000256" key="1">
    <source>
        <dbReference type="ARBA" id="ARBA00022441"/>
    </source>
</evidence>
<keyword evidence="8" id="KW-0812">Transmembrane</keyword>
<dbReference type="SMART" id="SM00184">
    <property type="entry name" value="RING"/>
    <property type="match status" value="1"/>
</dbReference>
<dbReference type="SUPFAM" id="SSF57850">
    <property type="entry name" value="RING/U-box"/>
    <property type="match status" value="1"/>
</dbReference>
<dbReference type="Proteomes" id="UP000052943">
    <property type="component" value="Unassembled WGS sequence"/>
</dbReference>
<keyword evidence="8" id="KW-1133">Transmembrane helix</keyword>
<evidence type="ECO:0000256" key="4">
    <source>
        <dbReference type="ARBA" id="ARBA00022771"/>
    </source>
</evidence>
<keyword evidence="8" id="KW-0472">Membrane</keyword>
<dbReference type="InterPro" id="IPR001841">
    <property type="entry name" value="Znf_RING"/>
</dbReference>
<dbReference type="GO" id="GO:0008270">
    <property type="term" value="F:zinc ion binding"/>
    <property type="evidence" value="ECO:0007669"/>
    <property type="project" value="UniProtKB-KW"/>
</dbReference>
<evidence type="ECO:0000259" key="9">
    <source>
        <dbReference type="PROSITE" id="PS50089"/>
    </source>
</evidence>
<dbReference type="PANTHER" id="PTHR46093:SF18">
    <property type="entry name" value="FIBRONECTIN TYPE-III DOMAIN-CONTAINING PROTEIN"/>
    <property type="match status" value="1"/>
</dbReference>
<dbReference type="PANTHER" id="PTHR46093">
    <property type="entry name" value="ACYL-COA-BINDING DOMAIN-CONTAINING PROTEIN 5"/>
    <property type="match status" value="1"/>
</dbReference>
<evidence type="ECO:0000313" key="10">
    <source>
        <dbReference type="EMBL" id="KUF92751.1"/>
    </source>
</evidence>
<evidence type="ECO:0000256" key="2">
    <source>
        <dbReference type="ARBA" id="ARBA00022723"/>
    </source>
</evidence>
<dbReference type="CDD" id="cd16454">
    <property type="entry name" value="RING-H2_PA-TM-RING"/>
    <property type="match status" value="1"/>
</dbReference>
<keyword evidence="1" id="KW-0880">Kelch repeat</keyword>
<keyword evidence="5" id="KW-0862">Zinc</keyword>
<dbReference type="InterPro" id="IPR013083">
    <property type="entry name" value="Znf_RING/FYVE/PHD"/>
</dbReference>
<feature type="compositionally biased region" description="Low complexity" evidence="7">
    <location>
        <begin position="79"/>
        <end position="93"/>
    </location>
</feature>
<evidence type="ECO:0000313" key="11">
    <source>
        <dbReference type="Proteomes" id="UP000052943"/>
    </source>
</evidence>
<evidence type="ECO:0000256" key="5">
    <source>
        <dbReference type="ARBA" id="ARBA00022833"/>
    </source>
</evidence>
<feature type="domain" description="RING-type" evidence="9">
    <location>
        <begin position="1530"/>
        <end position="1571"/>
    </location>
</feature>